<dbReference type="OrthoDB" id="9801622at2"/>
<dbReference type="PATRIC" id="fig|879567.3.peg.846"/>
<evidence type="ECO:0000256" key="3">
    <source>
        <dbReference type="ARBA" id="ARBA00022692"/>
    </source>
</evidence>
<evidence type="ECO:0000256" key="2">
    <source>
        <dbReference type="ARBA" id="ARBA00022475"/>
    </source>
</evidence>
<organism evidence="9 10">
    <name type="scientific">Pseudodesulfovibrio piezophilus (strain DSM 21447 / JCM 15486 / C1TLV30)</name>
    <name type="common">Desulfovibrio piezophilus</name>
    <dbReference type="NCBI Taxonomy" id="1322246"/>
    <lineage>
        <taxon>Bacteria</taxon>
        <taxon>Pseudomonadati</taxon>
        <taxon>Thermodesulfobacteriota</taxon>
        <taxon>Desulfovibrionia</taxon>
        <taxon>Desulfovibrionales</taxon>
        <taxon>Desulfovibrionaceae</taxon>
    </lineage>
</organism>
<dbReference type="Proteomes" id="UP000011724">
    <property type="component" value="Chromosome"/>
</dbReference>
<evidence type="ECO:0000256" key="7">
    <source>
        <dbReference type="SAM" id="Phobius"/>
    </source>
</evidence>
<evidence type="ECO:0000256" key="6">
    <source>
        <dbReference type="ARBA" id="ARBA00023136"/>
    </source>
</evidence>
<feature type="transmembrane region" description="Helical" evidence="7">
    <location>
        <begin position="168"/>
        <end position="188"/>
    </location>
</feature>
<accession>M1WV04</accession>
<reference evidence="9 10" key="1">
    <citation type="journal article" date="2013" name="PLoS ONE">
        <title>The first genomic and proteomic characterization of a deep-sea sulfate reducer: insights into the piezophilic lifestyle of Desulfovibrio piezophilus.</title>
        <authorList>
            <person name="Pradel N."/>
            <person name="Ji B."/>
            <person name="Gimenez G."/>
            <person name="Talla E."/>
            <person name="Lenoble P."/>
            <person name="Garel M."/>
            <person name="Tamburini C."/>
            <person name="Fourquet P."/>
            <person name="Lebrun R."/>
            <person name="Bertin P."/>
            <person name="Denis Y."/>
            <person name="Pophillat M."/>
            <person name="Barbe V."/>
            <person name="Ollivier B."/>
            <person name="Dolla A."/>
        </authorList>
    </citation>
    <scope>NUCLEOTIDE SEQUENCE [LARGE SCALE GENOMIC DNA]</scope>
    <source>
        <strain evidence="10">DSM 10523 / SB164P1</strain>
    </source>
</reference>
<evidence type="ECO:0000256" key="4">
    <source>
        <dbReference type="ARBA" id="ARBA00022801"/>
    </source>
</evidence>
<dbReference type="EMBL" id="FO203427">
    <property type="protein sequence ID" value="CCH48058.1"/>
    <property type="molecule type" value="Genomic_DNA"/>
</dbReference>
<dbReference type="eggNOG" id="COG0671">
    <property type="taxonomic scope" value="Bacteria"/>
</dbReference>
<dbReference type="Gene3D" id="1.20.144.10">
    <property type="entry name" value="Phosphatidic acid phosphatase type 2/haloperoxidase"/>
    <property type="match status" value="1"/>
</dbReference>
<keyword evidence="5 7" id="KW-1133">Transmembrane helix</keyword>
<evidence type="ECO:0000256" key="1">
    <source>
        <dbReference type="ARBA" id="ARBA00004651"/>
    </source>
</evidence>
<dbReference type="GO" id="GO:0016787">
    <property type="term" value="F:hydrolase activity"/>
    <property type="evidence" value="ECO:0007669"/>
    <property type="project" value="UniProtKB-KW"/>
</dbReference>
<dbReference type="InterPro" id="IPR000326">
    <property type="entry name" value="PAP2/HPO"/>
</dbReference>
<evidence type="ECO:0000256" key="5">
    <source>
        <dbReference type="ARBA" id="ARBA00022989"/>
    </source>
</evidence>
<comment type="subcellular location">
    <subcellularLocation>
        <location evidence="1">Cell membrane</location>
        <topology evidence="1">Multi-pass membrane protein</topology>
    </subcellularLocation>
</comment>
<evidence type="ECO:0000259" key="8">
    <source>
        <dbReference type="SMART" id="SM00014"/>
    </source>
</evidence>
<dbReference type="Pfam" id="PF01569">
    <property type="entry name" value="PAP2"/>
    <property type="match status" value="1"/>
</dbReference>
<feature type="transmembrane region" description="Helical" evidence="7">
    <location>
        <begin position="31"/>
        <end position="52"/>
    </location>
</feature>
<proteinExistence type="predicted"/>
<keyword evidence="2" id="KW-1003">Cell membrane</keyword>
<dbReference type="SUPFAM" id="SSF48317">
    <property type="entry name" value="Acid phosphatase/Vanadium-dependent haloperoxidase"/>
    <property type="match status" value="1"/>
</dbReference>
<keyword evidence="4" id="KW-0378">Hydrolase</keyword>
<gene>
    <name evidence="9" type="ordered locus">BN4_10821</name>
</gene>
<protein>
    <submittedName>
        <fullName evidence="9">Phosphoesterase PA-phosphatase related protein</fullName>
    </submittedName>
</protein>
<sequence>MFFLTPSFDLHLFVLINQHLRCGLFDGIMPILSSMTVLIIILAIILAFLAVWGGKKNVLLFLILIAAVGVSDFSTNLVKKQVNRVRPYNSIAETHYREDGEWRQRAPEFSRTKITGRSYPSAHAANTMCLALLTIVFWPAVKKWPLLLPAAVGYSRIYLGKHYPTDILAGWLMGAIVAVSVWLIWRALSQRVRL</sequence>
<dbReference type="PANTHER" id="PTHR14969">
    <property type="entry name" value="SPHINGOSINE-1-PHOSPHATE PHOSPHOHYDROLASE"/>
    <property type="match status" value="1"/>
</dbReference>
<dbReference type="PANTHER" id="PTHR14969:SF62">
    <property type="entry name" value="DECAPRENYLPHOSPHORYL-5-PHOSPHORIBOSE PHOSPHATASE RV3807C-RELATED"/>
    <property type="match status" value="1"/>
</dbReference>
<dbReference type="BioCyc" id="DPIE1322246:BN4_RS04200-MONOMER"/>
<dbReference type="HOGENOM" id="CLU_072573_10_0_7"/>
<reference evidence="10" key="2">
    <citation type="journal article" date="2013" name="Stand. Genomic Sci.">
        <title>Complete genome sequence of Desulfocapsa sulfexigens, a marine deltaproteobacterium specialized in disproportionating inorganic sulfur compounds.</title>
        <authorList>
            <person name="Finster K.W."/>
            <person name="Kjeldsen K.U."/>
            <person name="Kube M."/>
            <person name="Reinhardt R."/>
            <person name="Mussmann M."/>
            <person name="Amann R."/>
            <person name="Schreiber L."/>
        </authorList>
    </citation>
    <scope>NUCLEOTIDE SEQUENCE [LARGE SCALE GENOMIC DNA]</scope>
    <source>
        <strain evidence="10">DSM 10523 / SB164P1</strain>
    </source>
</reference>
<dbReference type="SMART" id="SM00014">
    <property type="entry name" value="acidPPc"/>
    <property type="match status" value="1"/>
</dbReference>
<dbReference type="KEGG" id="dpi:BN4_10821"/>
<keyword evidence="10" id="KW-1185">Reference proteome</keyword>
<evidence type="ECO:0000313" key="10">
    <source>
        <dbReference type="Proteomes" id="UP000011724"/>
    </source>
</evidence>
<dbReference type="InterPro" id="IPR036938">
    <property type="entry name" value="PAP2/HPO_sf"/>
</dbReference>
<dbReference type="RefSeq" id="WP_015414111.1">
    <property type="nucleotide sequence ID" value="NC_020409.1"/>
</dbReference>
<name>M1WV04_PSEP2</name>
<feature type="domain" description="Phosphatidic acid phosphatase type 2/haloperoxidase" evidence="8">
    <location>
        <begin position="58"/>
        <end position="182"/>
    </location>
</feature>
<feature type="transmembrane region" description="Helical" evidence="7">
    <location>
        <begin position="121"/>
        <end position="141"/>
    </location>
</feature>
<keyword evidence="6 7" id="KW-0472">Membrane</keyword>
<dbReference type="AlphaFoldDB" id="M1WV04"/>
<dbReference type="GO" id="GO:0005886">
    <property type="term" value="C:plasma membrane"/>
    <property type="evidence" value="ECO:0007669"/>
    <property type="project" value="UniProtKB-SubCell"/>
</dbReference>
<evidence type="ECO:0000313" key="9">
    <source>
        <dbReference type="EMBL" id="CCH48058.1"/>
    </source>
</evidence>
<keyword evidence="3 7" id="KW-0812">Transmembrane</keyword>
<dbReference type="STRING" id="1322246.BN4_10821"/>
<feature type="transmembrane region" description="Helical" evidence="7">
    <location>
        <begin position="58"/>
        <end position="78"/>
    </location>
</feature>